<organism evidence="1 2">
    <name type="scientific">Gossypium aridum</name>
    <name type="common">American cotton</name>
    <name type="synonym">Erioxylum aridum</name>
    <dbReference type="NCBI Taxonomy" id="34290"/>
    <lineage>
        <taxon>Eukaryota</taxon>
        <taxon>Viridiplantae</taxon>
        <taxon>Streptophyta</taxon>
        <taxon>Embryophyta</taxon>
        <taxon>Tracheophyta</taxon>
        <taxon>Spermatophyta</taxon>
        <taxon>Magnoliopsida</taxon>
        <taxon>eudicotyledons</taxon>
        <taxon>Gunneridae</taxon>
        <taxon>Pentapetalae</taxon>
        <taxon>rosids</taxon>
        <taxon>malvids</taxon>
        <taxon>Malvales</taxon>
        <taxon>Malvaceae</taxon>
        <taxon>Malvoideae</taxon>
        <taxon>Gossypium</taxon>
    </lineage>
</organism>
<comment type="caution">
    <text evidence="1">The sequence shown here is derived from an EMBL/GenBank/DDBJ whole genome shotgun (WGS) entry which is preliminary data.</text>
</comment>
<accession>A0A7J8YDW3</accession>
<name>A0A7J8YDW3_GOSAI</name>
<keyword evidence="2" id="KW-1185">Reference proteome</keyword>
<protein>
    <submittedName>
        <fullName evidence="1">Uncharacterized protein</fullName>
    </submittedName>
</protein>
<gene>
    <name evidence="1" type="ORF">Goari_021302</name>
</gene>
<proteinExistence type="predicted"/>
<dbReference type="Proteomes" id="UP000593577">
    <property type="component" value="Unassembled WGS sequence"/>
</dbReference>
<reference evidence="1 2" key="1">
    <citation type="journal article" date="2019" name="Genome Biol. Evol.">
        <title>Insights into the evolution of the New World diploid cottons (Gossypium, subgenus Houzingenia) based on genome sequencing.</title>
        <authorList>
            <person name="Grover C.E."/>
            <person name="Arick M.A. 2nd"/>
            <person name="Thrash A."/>
            <person name="Conover J.L."/>
            <person name="Sanders W.S."/>
            <person name="Peterson D.G."/>
            <person name="Frelichowski J.E."/>
            <person name="Scheffler J.A."/>
            <person name="Scheffler B.E."/>
            <person name="Wendel J.F."/>
        </authorList>
    </citation>
    <scope>NUCLEOTIDE SEQUENCE [LARGE SCALE GENOMIC DNA]</scope>
    <source>
        <strain evidence="1">185</strain>
        <tissue evidence="1">Leaf</tissue>
    </source>
</reference>
<evidence type="ECO:0000313" key="1">
    <source>
        <dbReference type="EMBL" id="MBA0697776.1"/>
    </source>
</evidence>
<evidence type="ECO:0000313" key="2">
    <source>
        <dbReference type="Proteomes" id="UP000593577"/>
    </source>
</evidence>
<sequence>MEYKLGKHLRQDHQNLECVNFTTVVFNLQ</sequence>
<dbReference type="EMBL" id="JABFAA010000012">
    <property type="protein sequence ID" value="MBA0697776.1"/>
    <property type="molecule type" value="Genomic_DNA"/>
</dbReference>
<dbReference type="AlphaFoldDB" id="A0A7J8YDW3"/>